<dbReference type="SUPFAM" id="SSF52172">
    <property type="entry name" value="CheY-like"/>
    <property type="match status" value="1"/>
</dbReference>
<dbReference type="Proteomes" id="UP001165343">
    <property type="component" value="Unassembled WGS sequence"/>
</dbReference>
<reference evidence="6" key="1">
    <citation type="submission" date="2022-05" db="EMBL/GenBank/DDBJ databases">
        <authorList>
            <person name="Jo J.-H."/>
            <person name="Im W.-T."/>
        </authorList>
    </citation>
    <scope>NUCLEOTIDE SEQUENCE</scope>
    <source>
        <strain evidence="6">RG327</strain>
    </source>
</reference>
<dbReference type="SMART" id="SM00421">
    <property type="entry name" value="HTH_LUXR"/>
    <property type="match status" value="1"/>
</dbReference>
<sequence length="204" mass="22255">MTKVLLADDHPMIQAAVEAMLRGSDYELVAKVGTGAEAIEAIQQHDPEMVVLDVQMPDGTGLDVLRHIRSQGDERPVVLLTASLDEAGFAEALKLKVDGVLMKMSDPALLIECLDSVRGGDEWIDPHLNAEATRAASARDRAILSPREAELVQLVRQGLRNRDIAEQLGITEGTVKVYLHSVFEKTGVANRTELAIRAAEWVEV</sequence>
<feature type="domain" description="Response regulatory" evidence="5">
    <location>
        <begin position="3"/>
        <end position="118"/>
    </location>
</feature>
<keyword evidence="2" id="KW-0238">DNA-binding</keyword>
<evidence type="ECO:0000313" key="6">
    <source>
        <dbReference type="EMBL" id="MCL6679542.1"/>
    </source>
</evidence>
<feature type="domain" description="HTH luxR-type" evidence="4">
    <location>
        <begin position="137"/>
        <end position="202"/>
    </location>
</feature>
<organism evidence="6 7">
    <name type="scientific">Sphingomonas anseongensis</name>
    <dbReference type="NCBI Taxonomy" id="2908207"/>
    <lineage>
        <taxon>Bacteria</taxon>
        <taxon>Pseudomonadati</taxon>
        <taxon>Pseudomonadota</taxon>
        <taxon>Alphaproteobacteria</taxon>
        <taxon>Sphingomonadales</taxon>
        <taxon>Sphingomonadaceae</taxon>
        <taxon>Sphingomonas</taxon>
    </lineage>
</organism>
<evidence type="ECO:0000256" key="1">
    <source>
        <dbReference type="ARBA" id="ARBA00022553"/>
    </source>
</evidence>
<evidence type="ECO:0000256" key="3">
    <source>
        <dbReference type="PROSITE-ProRule" id="PRU00169"/>
    </source>
</evidence>
<dbReference type="PANTHER" id="PTHR43214:SF38">
    <property type="entry name" value="NITRATE_NITRITE RESPONSE REGULATOR PROTEIN NARL"/>
    <property type="match status" value="1"/>
</dbReference>
<dbReference type="RefSeq" id="WP_249868431.1">
    <property type="nucleotide sequence ID" value="NZ_JAMGBC010000001.1"/>
</dbReference>
<dbReference type="SMART" id="SM00448">
    <property type="entry name" value="REC"/>
    <property type="match status" value="1"/>
</dbReference>
<dbReference type="Gene3D" id="3.40.50.2300">
    <property type="match status" value="1"/>
</dbReference>
<dbReference type="EMBL" id="JAMGBC010000001">
    <property type="protein sequence ID" value="MCL6679542.1"/>
    <property type="molecule type" value="Genomic_DNA"/>
</dbReference>
<evidence type="ECO:0000313" key="7">
    <source>
        <dbReference type="Proteomes" id="UP001165343"/>
    </source>
</evidence>
<dbReference type="InterPro" id="IPR000792">
    <property type="entry name" value="Tscrpt_reg_LuxR_C"/>
</dbReference>
<dbReference type="InterPro" id="IPR001789">
    <property type="entry name" value="Sig_transdc_resp-reg_receiver"/>
</dbReference>
<dbReference type="Pfam" id="PF00196">
    <property type="entry name" value="GerE"/>
    <property type="match status" value="1"/>
</dbReference>
<dbReference type="InterPro" id="IPR058245">
    <property type="entry name" value="NreC/VraR/RcsB-like_REC"/>
</dbReference>
<dbReference type="CDD" id="cd17535">
    <property type="entry name" value="REC_NarL-like"/>
    <property type="match status" value="1"/>
</dbReference>
<dbReference type="PROSITE" id="PS50043">
    <property type="entry name" value="HTH_LUXR_2"/>
    <property type="match status" value="1"/>
</dbReference>
<proteinExistence type="predicted"/>
<dbReference type="CDD" id="cd06170">
    <property type="entry name" value="LuxR_C_like"/>
    <property type="match status" value="1"/>
</dbReference>
<dbReference type="Pfam" id="PF00072">
    <property type="entry name" value="Response_reg"/>
    <property type="match status" value="1"/>
</dbReference>
<name>A0ABT0RGZ4_9SPHN</name>
<comment type="caution">
    <text evidence="6">The sequence shown here is derived from an EMBL/GenBank/DDBJ whole genome shotgun (WGS) entry which is preliminary data.</text>
</comment>
<gene>
    <name evidence="6" type="ORF">LZ519_09485</name>
</gene>
<dbReference type="PROSITE" id="PS50110">
    <property type="entry name" value="RESPONSE_REGULATORY"/>
    <property type="match status" value="1"/>
</dbReference>
<dbReference type="InterPro" id="IPR036388">
    <property type="entry name" value="WH-like_DNA-bd_sf"/>
</dbReference>
<dbReference type="Gene3D" id="1.10.10.10">
    <property type="entry name" value="Winged helix-like DNA-binding domain superfamily/Winged helix DNA-binding domain"/>
    <property type="match status" value="1"/>
</dbReference>
<evidence type="ECO:0000259" key="5">
    <source>
        <dbReference type="PROSITE" id="PS50110"/>
    </source>
</evidence>
<protein>
    <submittedName>
        <fullName evidence="6">Response regulator transcription factor</fullName>
    </submittedName>
</protein>
<dbReference type="InterPro" id="IPR011006">
    <property type="entry name" value="CheY-like_superfamily"/>
</dbReference>
<evidence type="ECO:0000259" key="4">
    <source>
        <dbReference type="PROSITE" id="PS50043"/>
    </source>
</evidence>
<keyword evidence="7" id="KW-1185">Reference proteome</keyword>
<feature type="modified residue" description="4-aspartylphosphate" evidence="3">
    <location>
        <position position="53"/>
    </location>
</feature>
<dbReference type="PANTHER" id="PTHR43214">
    <property type="entry name" value="TWO-COMPONENT RESPONSE REGULATOR"/>
    <property type="match status" value="1"/>
</dbReference>
<evidence type="ECO:0000256" key="2">
    <source>
        <dbReference type="ARBA" id="ARBA00023125"/>
    </source>
</evidence>
<dbReference type="PRINTS" id="PR00038">
    <property type="entry name" value="HTHLUXR"/>
</dbReference>
<accession>A0ABT0RGZ4</accession>
<keyword evidence="1 3" id="KW-0597">Phosphoprotein</keyword>
<dbReference type="InterPro" id="IPR039420">
    <property type="entry name" value="WalR-like"/>
</dbReference>
<dbReference type="PROSITE" id="PS00622">
    <property type="entry name" value="HTH_LUXR_1"/>
    <property type="match status" value="1"/>
</dbReference>